<proteinExistence type="predicted"/>
<protein>
    <submittedName>
        <fullName evidence="2">Uncharacterized protein</fullName>
    </submittedName>
</protein>
<reference evidence="2" key="1">
    <citation type="journal article" date="2023" name="Int. J. Syst. Evol. Microbiol.">
        <title>&lt;i&gt;Clostridium folliculivorans&lt;/i&gt; sp. nov., isolated from soil samples of an organic paddy in Japan.</title>
        <authorList>
            <person name="Tazawa J."/>
            <person name="Kobayashi H."/>
            <person name="Tanizawa Y."/>
            <person name="Uchino A."/>
            <person name="Tanaka F."/>
            <person name="Urashima Y."/>
            <person name="Miura S."/>
            <person name="Sakamoto M."/>
            <person name="Ohkuma M."/>
            <person name="Tohno M."/>
        </authorList>
    </citation>
    <scope>NUCLEOTIDE SEQUENCE</scope>
    <source>
        <strain evidence="2">D1-1</strain>
    </source>
</reference>
<gene>
    <name evidence="2" type="ORF">CFOLD11_41880</name>
</gene>
<evidence type="ECO:0000313" key="3">
    <source>
        <dbReference type="Proteomes" id="UP001057868"/>
    </source>
</evidence>
<keyword evidence="3" id="KW-1185">Reference proteome</keyword>
<name>A0A9W6DCU4_9CLOT</name>
<keyword evidence="1" id="KW-0472">Membrane</keyword>
<feature type="transmembrane region" description="Helical" evidence="1">
    <location>
        <begin position="6"/>
        <end position="27"/>
    </location>
</feature>
<dbReference type="AlphaFoldDB" id="A0A9W6DCU4"/>
<evidence type="ECO:0000313" key="2">
    <source>
        <dbReference type="EMBL" id="GKU27361.1"/>
    </source>
</evidence>
<comment type="caution">
    <text evidence="2">The sequence shown here is derived from an EMBL/GenBank/DDBJ whole genome shotgun (WGS) entry which is preliminary data.</text>
</comment>
<keyword evidence="1" id="KW-0812">Transmembrane</keyword>
<evidence type="ECO:0000256" key="1">
    <source>
        <dbReference type="SAM" id="Phobius"/>
    </source>
</evidence>
<organism evidence="2 3">
    <name type="scientific">Clostridium folliculivorans</name>
    <dbReference type="NCBI Taxonomy" id="2886038"/>
    <lineage>
        <taxon>Bacteria</taxon>
        <taxon>Bacillati</taxon>
        <taxon>Bacillota</taxon>
        <taxon>Clostridia</taxon>
        <taxon>Eubacteriales</taxon>
        <taxon>Clostridiaceae</taxon>
        <taxon>Clostridium</taxon>
    </lineage>
</organism>
<dbReference type="Proteomes" id="UP001057868">
    <property type="component" value="Unassembled WGS sequence"/>
</dbReference>
<keyword evidence="1" id="KW-1133">Transmembrane helix</keyword>
<dbReference type="EMBL" id="BQXY01000011">
    <property type="protein sequence ID" value="GKU27361.1"/>
    <property type="molecule type" value="Genomic_DNA"/>
</dbReference>
<sequence length="157" mass="18362">MKKIKFIWIVFCLFIISLISISLYPAIPKPDQIVVHRMQKSITISKQDKRYNEILTLTNKRFTIRNSQSDISNSEKEVFIKNSSESLEFVYNRPQSYRSKKGFIHSITYDRLLFPIESSDKIESTYVFFGSADGYYNITVKDLLKADKLVDTLKDIN</sequence>
<dbReference type="RefSeq" id="WP_261854227.1">
    <property type="nucleotide sequence ID" value="NZ_BQXY01000011.1"/>
</dbReference>
<accession>A0A9W6DCU4</accession>